<name>A0ABN8QI76_9CNID</name>
<organism evidence="1 2">
    <name type="scientific">Porites evermanni</name>
    <dbReference type="NCBI Taxonomy" id="104178"/>
    <lineage>
        <taxon>Eukaryota</taxon>
        <taxon>Metazoa</taxon>
        <taxon>Cnidaria</taxon>
        <taxon>Anthozoa</taxon>
        <taxon>Hexacorallia</taxon>
        <taxon>Scleractinia</taxon>
        <taxon>Fungiina</taxon>
        <taxon>Poritidae</taxon>
        <taxon>Porites</taxon>
    </lineage>
</organism>
<comment type="caution">
    <text evidence="1">The sequence shown here is derived from an EMBL/GenBank/DDBJ whole genome shotgun (WGS) entry which is preliminary data.</text>
</comment>
<accession>A0ABN8QI76</accession>
<evidence type="ECO:0008006" key="3">
    <source>
        <dbReference type="Google" id="ProtNLM"/>
    </source>
</evidence>
<evidence type="ECO:0000313" key="1">
    <source>
        <dbReference type="EMBL" id="CAH3162453.1"/>
    </source>
</evidence>
<dbReference type="Gene3D" id="3.40.1440.10">
    <property type="entry name" value="GIY-YIG endonuclease"/>
    <property type="match status" value="1"/>
</dbReference>
<dbReference type="SUPFAM" id="SSF82771">
    <property type="entry name" value="GIY-YIG endonuclease"/>
    <property type="match status" value="1"/>
</dbReference>
<proteinExistence type="predicted"/>
<reference evidence="1 2" key="1">
    <citation type="submission" date="2022-05" db="EMBL/GenBank/DDBJ databases">
        <authorList>
            <consortium name="Genoscope - CEA"/>
            <person name="William W."/>
        </authorList>
    </citation>
    <scope>NUCLEOTIDE SEQUENCE [LARGE SCALE GENOMIC DNA]</scope>
</reference>
<dbReference type="Proteomes" id="UP001159427">
    <property type="component" value="Unassembled WGS sequence"/>
</dbReference>
<gene>
    <name evidence="1" type="ORF">PEVE_00004278</name>
</gene>
<evidence type="ECO:0000313" key="2">
    <source>
        <dbReference type="Proteomes" id="UP001159427"/>
    </source>
</evidence>
<keyword evidence="2" id="KW-1185">Reference proteome</keyword>
<feature type="non-terminal residue" evidence="1">
    <location>
        <position position="1"/>
    </location>
</feature>
<dbReference type="InterPro" id="IPR035901">
    <property type="entry name" value="GIY-YIG_endonuc_sf"/>
</dbReference>
<dbReference type="EMBL" id="CALNXI010001264">
    <property type="protein sequence ID" value="CAH3162453.1"/>
    <property type="molecule type" value="Genomic_DNA"/>
</dbReference>
<protein>
    <recommendedName>
        <fullName evidence="3">GIY-YIG domain-containing protein</fullName>
    </recommendedName>
</protein>
<sequence length="111" mass="13215">IKSFFPYNRSQQSKVIYKASCYDCKDFYIGKTKRRLHDRKTEHFKTLAKNDHTSAIADLVNTTGHNIKWDHFDMLMAGKTDYYWKIKETLLKQELKPAFKINVSSEKLMLY</sequence>